<evidence type="ECO:0000259" key="4">
    <source>
        <dbReference type="Pfam" id="PF00155"/>
    </source>
</evidence>
<evidence type="ECO:0000313" key="6">
    <source>
        <dbReference type="Proteomes" id="UP001620409"/>
    </source>
</evidence>
<dbReference type="InterPro" id="IPR015421">
    <property type="entry name" value="PyrdxlP-dep_Trfase_major"/>
</dbReference>
<dbReference type="RefSeq" id="WP_380014278.1">
    <property type="nucleotide sequence ID" value="NZ_JADIKI010000023.1"/>
</dbReference>
<keyword evidence="3" id="KW-0663">Pyridoxal phosphate</keyword>
<dbReference type="Gene3D" id="3.90.1150.10">
    <property type="entry name" value="Aspartate Aminotransferase, domain 1"/>
    <property type="match status" value="1"/>
</dbReference>
<dbReference type="SUPFAM" id="SSF53383">
    <property type="entry name" value="PLP-dependent transferases"/>
    <property type="match status" value="1"/>
</dbReference>
<sequence length="451" mass="49660">MTVVVRNKQYQRRRVTCVSTLHAKSSRLQWEFTDISMPIEAQADGVALPDFAARRVARFYMERYQKTWGGTFIFKGRKPGKMDVLLQSNDYLAIAGHPAMAEAIVSACRMSSGAPMMSSLFLQDSDPLHAMEGVLAKFLGYEEGVLTQSGFAANVGLLQSVIEPDTPVYIDMLAHASLWEGMRSAGAKGIHFPHNDFDRLHKLILRHGIGVILVDSVYSTNGSTCDLGLCAAIAHDSGCMLIVDESHSLGTHGAHGEGMVASLGLQNRVHFVTASLAKAYACRAGFIACPASLNLYISMNSNPAIFSSSLMPLDVAAIQAAHRLITTEHWRRERLWRITRHIRSELDALGYPVRIGSEQIVAFEVGTEPEVMHMRDELERAGIFGSIFCPPATGKKRSLIRFSLNAGLSDSQVERFLDVCKAKRDEFSPTKWSANRYLSVGEDAVSNQHEA</sequence>
<dbReference type="EMBL" id="JADIKI010000023">
    <property type="protein sequence ID" value="MFK2856130.1"/>
    <property type="molecule type" value="Genomic_DNA"/>
</dbReference>
<dbReference type="InterPro" id="IPR004839">
    <property type="entry name" value="Aminotransferase_I/II_large"/>
</dbReference>
<evidence type="ECO:0000256" key="3">
    <source>
        <dbReference type="ARBA" id="ARBA00022898"/>
    </source>
</evidence>
<comment type="caution">
    <text evidence="5">The sequence shown here is derived from an EMBL/GenBank/DDBJ whole genome shotgun (WGS) entry which is preliminary data.</text>
</comment>
<evidence type="ECO:0000256" key="1">
    <source>
        <dbReference type="ARBA" id="ARBA00001933"/>
    </source>
</evidence>
<protein>
    <submittedName>
        <fullName evidence="5">Quorum-sensing autoinducer CAI-1 synthase</fullName>
    </submittedName>
</protein>
<reference evidence="5 6" key="1">
    <citation type="submission" date="2020-10" db="EMBL/GenBank/DDBJ databases">
        <title>Phylogeny of dyella-like bacteria.</title>
        <authorList>
            <person name="Fu J."/>
        </authorList>
    </citation>
    <scope>NUCLEOTIDE SEQUENCE [LARGE SCALE GENOMIC DNA]</scope>
    <source>
        <strain evidence="5 6">DHG40</strain>
    </source>
</reference>
<dbReference type="Gene3D" id="3.40.640.10">
    <property type="entry name" value="Type I PLP-dependent aspartate aminotransferase-like (Major domain)"/>
    <property type="match status" value="1"/>
</dbReference>
<dbReference type="Proteomes" id="UP001620409">
    <property type="component" value="Unassembled WGS sequence"/>
</dbReference>
<accession>A0ABW8ILM7</accession>
<dbReference type="NCBIfam" id="NF005526">
    <property type="entry name" value="PRK07179.1"/>
    <property type="match status" value="1"/>
</dbReference>
<evidence type="ECO:0000313" key="5">
    <source>
        <dbReference type="EMBL" id="MFK2856130.1"/>
    </source>
</evidence>
<evidence type="ECO:0000256" key="2">
    <source>
        <dbReference type="ARBA" id="ARBA00022679"/>
    </source>
</evidence>
<name>A0ABW8ILM7_9GAMM</name>
<feature type="domain" description="Aminotransferase class I/classII large" evidence="4">
    <location>
        <begin position="84"/>
        <end position="418"/>
    </location>
</feature>
<dbReference type="InterPro" id="IPR015424">
    <property type="entry name" value="PyrdxlP-dep_Trfase"/>
</dbReference>
<dbReference type="PANTHER" id="PTHR13693">
    <property type="entry name" value="CLASS II AMINOTRANSFERASE/8-AMINO-7-OXONONANOATE SYNTHASE"/>
    <property type="match status" value="1"/>
</dbReference>
<comment type="cofactor">
    <cofactor evidence="1">
        <name>pyridoxal 5'-phosphate</name>
        <dbReference type="ChEBI" id="CHEBI:597326"/>
    </cofactor>
</comment>
<keyword evidence="6" id="KW-1185">Reference proteome</keyword>
<organism evidence="5 6">
    <name type="scientific">Dyella humi</name>
    <dbReference type="NCBI Taxonomy" id="1770547"/>
    <lineage>
        <taxon>Bacteria</taxon>
        <taxon>Pseudomonadati</taxon>
        <taxon>Pseudomonadota</taxon>
        <taxon>Gammaproteobacteria</taxon>
        <taxon>Lysobacterales</taxon>
        <taxon>Rhodanobacteraceae</taxon>
        <taxon>Dyella</taxon>
    </lineage>
</organism>
<dbReference type="PANTHER" id="PTHR13693:SF100">
    <property type="entry name" value="8-AMINO-7-OXONONANOATE SYNTHASE"/>
    <property type="match status" value="1"/>
</dbReference>
<dbReference type="InterPro" id="IPR050087">
    <property type="entry name" value="AON_synthase_class-II"/>
</dbReference>
<gene>
    <name evidence="5" type="primary">cqsA</name>
    <name evidence="5" type="ORF">ISP18_16115</name>
</gene>
<dbReference type="InterPro" id="IPR015422">
    <property type="entry name" value="PyrdxlP-dep_Trfase_small"/>
</dbReference>
<dbReference type="Pfam" id="PF00155">
    <property type="entry name" value="Aminotran_1_2"/>
    <property type="match status" value="1"/>
</dbReference>
<keyword evidence="2" id="KW-0808">Transferase</keyword>
<proteinExistence type="predicted"/>